<dbReference type="CDD" id="cd01639">
    <property type="entry name" value="IMPase"/>
    <property type="match status" value="1"/>
</dbReference>
<name>A0A542EG24_9MICO</name>
<dbReference type="SUPFAM" id="SSF56655">
    <property type="entry name" value="Carbohydrate phosphatase"/>
    <property type="match status" value="1"/>
</dbReference>
<gene>
    <name evidence="9" type="ORF">FB459_1740</name>
</gene>
<accession>A0A542EG24</accession>
<dbReference type="Pfam" id="PF00459">
    <property type="entry name" value="Inositol_P"/>
    <property type="match status" value="1"/>
</dbReference>
<dbReference type="PROSITE" id="PS00629">
    <property type="entry name" value="IMP_1"/>
    <property type="match status" value="1"/>
</dbReference>
<comment type="caution">
    <text evidence="9">The sequence shown here is derived from an EMBL/GenBank/DDBJ whole genome shotgun (WGS) entry which is preliminary data.</text>
</comment>
<evidence type="ECO:0000313" key="10">
    <source>
        <dbReference type="Proteomes" id="UP000320806"/>
    </source>
</evidence>
<dbReference type="OrthoDB" id="9772456at2"/>
<proteinExistence type="inferred from homology"/>
<evidence type="ECO:0000256" key="8">
    <source>
        <dbReference type="RuleBase" id="RU364068"/>
    </source>
</evidence>
<dbReference type="Gene3D" id="3.30.540.10">
    <property type="entry name" value="Fructose-1,6-Bisphosphatase, subunit A, domain 1"/>
    <property type="match status" value="1"/>
</dbReference>
<dbReference type="GO" id="GO:0006020">
    <property type="term" value="P:inositol metabolic process"/>
    <property type="evidence" value="ECO:0007669"/>
    <property type="project" value="TreeGrafter"/>
</dbReference>
<evidence type="ECO:0000256" key="7">
    <source>
        <dbReference type="PIRSR" id="PIRSR600760-2"/>
    </source>
</evidence>
<dbReference type="InterPro" id="IPR000760">
    <property type="entry name" value="Inositol_monophosphatase-like"/>
</dbReference>
<comment type="similarity">
    <text evidence="3 8">Belongs to the inositol monophosphatase superfamily.</text>
</comment>
<keyword evidence="5 8" id="KW-0378">Hydrolase</keyword>
<comment type="catalytic activity">
    <reaction evidence="1 8">
        <text>a myo-inositol phosphate + H2O = myo-inositol + phosphate</text>
        <dbReference type="Rhea" id="RHEA:24056"/>
        <dbReference type="ChEBI" id="CHEBI:15377"/>
        <dbReference type="ChEBI" id="CHEBI:17268"/>
        <dbReference type="ChEBI" id="CHEBI:43474"/>
        <dbReference type="ChEBI" id="CHEBI:84139"/>
        <dbReference type="EC" id="3.1.3.25"/>
    </reaction>
</comment>
<dbReference type="EC" id="3.1.3.25" evidence="8"/>
<feature type="binding site" evidence="7">
    <location>
        <position position="90"/>
    </location>
    <ligand>
        <name>Mg(2+)</name>
        <dbReference type="ChEBI" id="CHEBI:18420"/>
        <label>2</label>
    </ligand>
</feature>
<dbReference type="GO" id="GO:0046854">
    <property type="term" value="P:phosphatidylinositol phosphate biosynthetic process"/>
    <property type="evidence" value="ECO:0007669"/>
    <property type="project" value="InterPro"/>
</dbReference>
<dbReference type="PANTHER" id="PTHR20854:SF4">
    <property type="entry name" value="INOSITOL-1-MONOPHOSPHATASE-RELATED"/>
    <property type="match status" value="1"/>
</dbReference>
<evidence type="ECO:0000256" key="3">
    <source>
        <dbReference type="ARBA" id="ARBA00009759"/>
    </source>
</evidence>
<feature type="binding site" evidence="7">
    <location>
        <position position="91"/>
    </location>
    <ligand>
        <name>Mg(2+)</name>
        <dbReference type="ChEBI" id="CHEBI:18420"/>
        <label>1</label>
        <note>catalytic</note>
    </ligand>
</feature>
<dbReference type="GO" id="GO:0046872">
    <property type="term" value="F:metal ion binding"/>
    <property type="evidence" value="ECO:0007669"/>
    <property type="project" value="UniProtKB-KW"/>
</dbReference>
<feature type="binding site" evidence="7">
    <location>
        <position position="88"/>
    </location>
    <ligand>
        <name>Mg(2+)</name>
        <dbReference type="ChEBI" id="CHEBI:18420"/>
        <label>1</label>
        <note>catalytic</note>
    </ligand>
</feature>
<dbReference type="PROSITE" id="PS00630">
    <property type="entry name" value="IMP_2"/>
    <property type="match status" value="1"/>
</dbReference>
<sequence>MASHDAAALEQVARDVAVLAGRLIVEERPAGLGVAQTKTSLTDVVTEMDRRSERLIRDELAHRRPDDGVLGEEGTSDAGSSGITWVVDPIDGTVNYLYEIPAYAVSIAACTGDISRPEELVPVAGAVYNPVTDELFHGHRGGGAHLSIGLRQQPLSVSGTKDLGMALLGTGFGYEAAKRERQGAVLAELIGDVRDVRRIGSAALDLCSIAAGRLDVYFESGLNPWDRAAGQLLVREAGGVVRGADQEPDKHMVIAGPAGLVEQVALRVLADG</sequence>
<dbReference type="InterPro" id="IPR020550">
    <property type="entry name" value="Inositol_monophosphatase_CS"/>
</dbReference>
<evidence type="ECO:0000256" key="5">
    <source>
        <dbReference type="ARBA" id="ARBA00022801"/>
    </source>
</evidence>
<feature type="binding site" evidence="7">
    <location>
        <position position="72"/>
    </location>
    <ligand>
        <name>Mg(2+)</name>
        <dbReference type="ChEBI" id="CHEBI:18420"/>
        <label>1</label>
        <note>catalytic</note>
    </ligand>
</feature>
<dbReference type="EMBL" id="VFMO01000001">
    <property type="protein sequence ID" value="TQJ14292.1"/>
    <property type="molecule type" value="Genomic_DNA"/>
</dbReference>
<keyword evidence="6 7" id="KW-0460">Magnesium</keyword>
<evidence type="ECO:0000256" key="6">
    <source>
        <dbReference type="ARBA" id="ARBA00022842"/>
    </source>
</evidence>
<organism evidence="9 10">
    <name type="scientific">Yimella lutea</name>
    <dbReference type="NCBI Taxonomy" id="587872"/>
    <lineage>
        <taxon>Bacteria</taxon>
        <taxon>Bacillati</taxon>
        <taxon>Actinomycetota</taxon>
        <taxon>Actinomycetes</taxon>
        <taxon>Micrococcales</taxon>
        <taxon>Dermacoccaceae</taxon>
        <taxon>Yimella</taxon>
    </lineage>
</organism>
<dbReference type="GO" id="GO:0008934">
    <property type="term" value="F:inositol monophosphate 1-phosphatase activity"/>
    <property type="evidence" value="ECO:0007669"/>
    <property type="project" value="InterPro"/>
</dbReference>
<dbReference type="PRINTS" id="PR00377">
    <property type="entry name" value="IMPHPHTASES"/>
</dbReference>
<dbReference type="AlphaFoldDB" id="A0A542EG24"/>
<dbReference type="InterPro" id="IPR033942">
    <property type="entry name" value="IMPase"/>
</dbReference>
<keyword evidence="4 7" id="KW-0479">Metal-binding</keyword>
<dbReference type="InterPro" id="IPR020583">
    <property type="entry name" value="Inositol_monoP_metal-BS"/>
</dbReference>
<reference evidence="9 10" key="1">
    <citation type="submission" date="2019-06" db="EMBL/GenBank/DDBJ databases">
        <title>Sequencing the genomes of 1000 actinobacteria strains.</title>
        <authorList>
            <person name="Klenk H.-P."/>
        </authorList>
    </citation>
    <scope>NUCLEOTIDE SEQUENCE [LARGE SCALE GENOMIC DNA]</scope>
    <source>
        <strain evidence="9 10">DSM 19828</strain>
    </source>
</reference>
<dbReference type="Proteomes" id="UP000320806">
    <property type="component" value="Unassembled WGS sequence"/>
</dbReference>
<dbReference type="Gene3D" id="3.40.190.80">
    <property type="match status" value="1"/>
</dbReference>
<dbReference type="RefSeq" id="WP_141928138.1">
    <property type="nucleotide sequence ID" value="NZ_BAABCI010000034.1"/>
</dbReference>
<keyword evidence="10" id="KW-1185">Reference proteome</keyword>
<protein>
    <recommendedName>
        <fullName evidence="8">Inositol-1-monophosphatase</fullName>
        <ecNumber evidence="8">3.1.3.25</ecNumber>
    </recommendedName>
</protein>
<comment type="cofactor">
    <cofactor evidence="2 7 8">
        <name>Mg(2+)</name>
        <dbReference type="ChEBI" id="CHEBI:18420"/>
    </cofactor>
</comment>
<feature type="binding site" evidence="7">
    <location>
        <position position="226"/>
    </location>
    <ligand>
        <name>Mg(2+)</name>
        <dbReference type="ChEBI" id="CHEBI:18420"/>
        <label>1</label>
        <note>catalytic</note>
    </ligand>
</feature>
<evidence type="ECO:0000256" key="2">
    <source>
        <dbReference type="ARBA" id="ARBA00001946"/>
    </source>
</evidence>
<evidence type="ECO:0000256" key="1">
    <source>
        <dbReference type="ARBA" id="ARBA00001033"/>
    </source>
</evidence>
<dbReference type="PANTHER" id="PTHR20854">
    <property type="entry name" value="INOSITOL MONOPHOSPHATASE"/>
    <property type="match status" value="1"/>
</dbReference>
<dbReference type="GO" id="GO:0007165">
    <property type="term" value="P:signal transduction"/>
    <property type="evidence" value="ECO:0007669"/>
    <property type="project" value="TreeGrafter"/>
</dbReference>
<evidence type="ECO:0000313" key="9">
    <source>
        <dbReference type="EMBL" id="TQJ14292.1"/>
    </source>
</evidence>
<evidence type="ECO:0000256" key="4">
    <source>
        <dbReference type="ARBA" id="ARBA00022723"/>
    </source>
</evidence>